<evidence type="ECO:0000256" key="1">
    <source>
        <dbReference type="SAM" id="MobiDB-lite"/>
    </source>
</evidence>
<reference evidence="4" key="1">
    <citation type="submission" date="2015-08" db="EMBL/GenBank/DDBJ databases">
        <authorList>
            <person name="Varghese N."/>
        </authorList>
    </citation>
    <scope>NUCLEOTIDE SEQUENCE [LARGE SCALE GENOMIC DNA]</scope>
    <source>
        <strain evidence="4">JCM 18476</strain>
    </source>
</reference>
<feature type="domain" description="DnaT DNA-binding" evidence="2">
    <location>
        <begin position="187"/>
        <end position="248"/>
    </location>
</feature>
<keyword evidence="4" id="KW-1185">Reference proteome</keyword>
<name>A0A0K6IHI9_9GAMM</name>
<feature type="compositionally biased region" description="Polar residues" evidence="1">
    <location>
        <begin position="127"/>
        <end position="146"/>
    </location>
</feature>
<dbReference type="STRING" id="1137284.GCA_001418205_00379"/>
<evidence type="ECO:0000313" key="3">
    <source>
        <dbReference type="EMBL" id="CUB02541.1"/>
    </source>
</evidence>
<dbReference type="AlphaFoldDB" id="A0A0K6IHI9"/>
<dbReference type="EMBL" id="CYHG01000001">
    <property type="protein sequence ID" value="CUB02541.1"/>
    <property type="molecule type" value="Genomic_DNA"/>
</dbReference>
<dbReference type="InterPro" id="IPR040480">
    <property type="entry name" value="DnaT_DNA_bind"/>
</dbReference>
<dbReference type="Pfam" id="PF17948">
    <property type="entry name" value="DnaT"/>
    <property type="match status" value="1"/>
</dbReference>
<sequence>MVVSMAAPDFLLPVSFNLACELGLEESVLLTYLQQKAHHLSNRQMKISHRELVDMLPFWNAPYIVRLLSSLQMAQALQFRRTEAGLEILLEQQDAQRSTPSATRTRNVETTPQTASQNDDLMHKLSRLQSEASDKSSAPQAQFTQRSRTHNAVDAPTPVMPAATSDRRGLSDFDLYLEAKERTRQPDQWLPEDATFEQIQQAGIERAFAESLLAEFLLRIKEQRKNVRTWNSEFFKYVKRQWQYKQSDRQSYEGTATYTANNKSNREQVSSALTNIHDTDW</sequence>
<gene>
    <name evidence="3" type="ORF">Ga0061065_101378</name>
</gene>
<dbReference type="Proteomes" id="UP000182769">
    <property type="component" value="Unassembled WGS sequence"/>
</dbReference>
<evidence type="ECO:0000313" key="4">
    <source>
        <dbReference type="Proteomes" id="UP000182769"/>
    </source>
</evidence>
<proteinExistence type="predicted"/>
<evidence type="ECO:0000259" key="2">
    <source>
        <dbReference type="Pfam" id="PF17948"/>
    </source>
</evidence>
<protein>
    <recommendedName>
        <fullName evidence="2">DnaT DNA-binding domain-containing protein</fullName>
    </recommendedName>
</protein>
<feature type="region of interest" description="Disordered" evidence="1">
    <location>
        <begin position="91"/>
        <end position="166"/>
    </location>
</feature>
<feature type="compositionally biased region" description="Polar residues" evidence="1">
    <location>
        <begin position="93"/>
        <end position="119"/>
    </location>
</feature>
<dbReference type="Gene3D" id="1.10.8.1180">
    <property type="match status" value="1"/>
</dbReference>
<accession>A0A0K6IHI9</accession>
<organism evidence="3 4">
    <name type="scientific">Marinomonas fungiae</name>
    <dbReference type="NCBI Taxonomy" id="1137284"/>
    <lineage>
        <taxon>Bacteria</taxon>
        <taxon>Pseudomonadati</taxon>
        <taxon>Pseudomonadota</taxon>
        <taxon>Gammaproteobacteria</taxon>
        <taxon>Oceanospirillales</taxon>
        <taxon>Oceanospirillaceae</taxon>
        <taxon>Marinomonas</taxon>
    </lineage>
</organism>